<keyword evidence="1" id="KW-0413">Isomerase</keyword>
<protein>
    <submittedName>
        <fullName evidence="1">Putative isomerase protein</fullName>
    </submittedName>
</protein>
<sequence length="175" mass="20010">MTFEELYAAHFSLCRAKSTLAAPHVQRCLRTPWVTELAGAVLVLETELSILKRVITDHEPYEDWLQWSETKGFKLDTMHSGWFSLLEEDYMLTEQIHRARLKLVGPFKPALVPCLSSTGTTSYYQSSQLFFDPIKGYLKVDVKDAHILLPPGYSDMAGETPFTPVEGIYCWKVIY</sequence>
<dbReference type="GO" id="GO:0016853">
    <property type="term" value="F:isomerase activity"/>
    <property type="evidence" value="ECO:0007669"/>
    <property type="project" value="UniProtKB-KW"/>
</dbReference>
<name>A0A1X9T5A7_9VIRU</name>
<dbReference type="Proteomes" id="UP000203507">
    <property type="component" value="Segment"/>
</dbReference>
<reference evidence="1" key="1">
    <citation type="journal article" date="2017" name="Vet. Pathol.">
        <title>Ranid Herpesvirus 3 and Proliferative Dermatitis in Free-Ranging Wild Common Frogs (Rana Temporaria).</title>
        <authorList>
            <person name="Origgi F.C."/>
            <person name="Schmidt B.R."/>
            <person name="Lohmann P."/>
            <person name="Otten P."/>
            <person name="Akdesir E."/>
            <person name="Gaschen V."/>
            <person name="Aguilar-Bultet L."/>
            <person name="Wahli T."/>
            <person name="Sattler U."/>
            <person name="Stoffel M.H."/>
        </authorList>
    </citation>
    <scope>NUCLEOTIDE SEQUENCE [LARGE SCALE GENOMIC DNA]</scope>
    <source>
        <strain evidence="1">FO1_2015</strain>
    </source>
</reference>
<accession>A0A1X9T5A7</accession>
<dbReference type="EMBL" id="KX832224">
    <property type="protein sequence ID" value="ARR28883.1"/>
    <property type="molecule type" value="Genomic_DNA"/>
</dbReference>
<dbReference type="RefSeq" id="YP_009362392.1">
    <property type="nucleotide sequence ID" value="NC_034618.1"/>
</dbReference>
<keyword evidence="2" id="KW-1185">Reference proteome</keyword>
<proteinExistence type="predicted"/>
<dbReference type="GeneID" id="32878217"/>
<evidence type="ECO:0000313" key="2">
    <source>
        <dbReference type="Proteomes" id="UP000203507"/>
    </source>
</evidence>
<organism evidence="1">
    <name type="scientific">Ranid herpesvirus 3</name>
    <dbReference type="NCBI Taxonomy" id="1987509"/>
    <lineage>
        <taxon>Viruses</taxon>
        <taxon>Duplodnaviria</taxon>
        <taxon>Heunggongvirae</taxon>
        <taxon>Peploviricota</taxon>
        <taxon>Herviviricetes</taxon>
        <taxon>Herpesvirales</taxon>
        <taxon>Alloherpesviridae</taxon>
        <taxon>Batravirus</taxon>
        <taxon>Batravirus ranidallo3</taxon>
    </lineage>
</organism>
<dbReference type="KEGG" id="vg:32878217"/>
<evidence type="ECO:0000313" key="1">
    <source>
        <dbReference type="EMBL" id="ARR28883.1"/>
    </source>
</evidence>